<evidence type="ECO:0000256" key="1">
    <source>
        <dbReference type="SAM" id="Phobius"/>
    </source>
</evidence>
<feature type="transmembrane region" description="Helical" evidence="1">
    <location>
        <begin position="255"/>
        <end position="274"/>
    </location>
</feature>
<dbReference type="Proteomes" id="UP000315750">
    <property type="component" value="Chromosome"/>
</dbReference>
<sequence>MFTQIVVWLNALANALGRVLLAPVGWMPGWLSATLVGAVTGVLMIIVFKHTSNQQAIKRTRNRIKANMLALSLFKENLWVSFRCQGRLLASAGMLLWYSLVPMAVLTVPMILILGQLALWYQVRPLDVGEPSVVTVMLSDAEPEAVDKIELASTDGAKVVTGPVRVPSKQMVCWELEPTTVGMQQLDFVVGDKTYTKELSVGDVFQPTSIKRPALLFGDVVLHPRETPFAADSTVQSIEVTYPDRSSWTSGTNYWMVYWFLISMVAAFAAKPFLNVNL</sequence>
<dbReference type="KEGG" id="amuc:Pan181_23240"/>
<dbReference type="EMBL" id="CP036278">
    <property type="protein sequence ID" value="QDU56120.1"/>
    <property type="molecule type" value="Genomic_DNA"/>
</dbReference>
<gene>
    <name evidence="2" type="ORF">Pan181_23240</name>
</gene>
<dbReference type="OrthoDB" id="266758at2"/>
<dbReference type="RefSeq" id="WP_145246877.1">
    <property type="nucleotide sequence ID" value="NZ_CP036278.1"/>
</dbReference>
<feature type="transmembrane region" description="Helical" evidence="1">
    <location>
        <begin position="95"/>
        <end position="121"/>
    </location>
</feature>
<proteinExistence type="predicted"/>
<keyword evidence="1" id="KW-0472">Membrane</keyword>
<dbReference type="AlphaFoldDB" id="A0A518AN24"/>
<accession>A0A518AN24</accession>
<reference evidence="2 3" key="1">
    <citation type="submission" date="2019-02" db="EMBL/GenBank/DDBJ databases">
        <title>Deep-cultivation of Planctomycetes and their phenomic and genomic characterization uncovers novel biology.</title>
        <authorList>
            <person name="Wiegand S."/>
            <person name="Jogler M."/>
            <person name="Boedeker C."/>
            <person name="Pinto D."/>
            <person name="Vollmers J."/>
            <person name="Rivas-Marin E."/>
            <person name="Kohn T."/>
            <person name="Peeters S.H."/>
            <person name="Heuer A."/>
            <person name="Rast P."/>
            <person name="Oberbeckmann S."/>
            <person name="Bunk B."/>
            <person name="Jeske O."/>
            <person name="Meyerdierks A."/>
            <person name="Storesund J.E."/>
            <person name="Kallscheuer N."/>
            <person name="Luecker S."/>
            <person name="Lage O.M."/>
            <person name="Pohl T."/>
            <person name="Merkel B.J."/>
            <person name="Hornburger P."/>
            <person name="Mueller R.-W."/>
            <person name="Bruemmer F."/>
            <person name="Labrenz M."/>
            <person name="Spormann A.M."/>
            <person name="Op den Camp H."/>
            <person name="Overmann J."/>
            <person name="Amann R."/>
            <person name="Jetten M.S.M."/>
            <person name="Mascher T."/>
            <person name="Medema M.H."/>
            <person name="Devos D.P."/>
            <person name="Kaster A.-K."/>
            <person name="Ovreas L."/>
            <person name="Rohde M."/>
            <person name="Galperin M.Y."/>
            <person name="Jogler C."/>
        </authorList>
    </citation>
    <scope>NUCLEOTIDE SEQUENCE [LARGE SCALE GENOMIC DNA]</scope>
    <source>
        <strain evidence="2 3">Pan181</strain>
    </source>
</reference>
<keyword evidence="3" id="KW-1185">Reference proteome</keyword>
<name>A0A518AN24_9BACT</name>
<keyword evidence="1" id="KW-0812">Transmembrane</keyword>
<protein>
    <submittedName>
        <fullName evidence="2">Uncharacterized protein</fullName>
    </submittedName>
</protein>
<evidence type="ECO:0000313" key="3">
    <source>
        <dbReference type="Proteomes" id="UP000315750"/>
    </source>
</evidence>
<evidence type="ECO:0000313" key="2">
    <source>
        <dbReference type="EMBL" id="QDU56120.1"/>
    </source>
</evidence>
<keyword evidence="1" id="KW-1133">Transmembrane helix</keyword>
<feature type="transmembrane region" description="Helical" evidence="1">
    <location>
        <begin position="29"/>
        <end position="48"/>
    </location>
</feature>
<organism evidence="2 3">
    <name type="scientific">Aeoliella mucimassa</name>
    <dbReference type="NCBI Taxonomy" id="2527972"/>
    <lineage>
        <taxon>Bacteria</taxon>
        <taxon>Pseudomonadati</taxon>
        <taxon>Planctomycetota</taxon>
        <taxon>Planctomycetia</taxon>
        <taxon>Pirellulales</taxon>
        <taxon>Lacipirellulaceae</taxon>
        <taxon>Aeoliella</taxon>
    </lineage>
</organism>